<dbReference type="Proteomes" id="UP000295066">
    <property type="component" value="Unassembled WGS sequence"/>
</dbReference>
<feature type="transmembrane region" description="Helical" evidence="1">
    <location>
        <begin position="120"/>
        <end position="139"/>
    </location>
</feature>
<dbReference type="GO" id="GO:0022857">
    <property type="term" value="F:transmembrane transporter activity"/>
    <property type="evidence" value="ECO:0007669"/>
    <property type="project" value="InterPro"/>
</dbReference>
<dbReference type="AlphaFoldDB" id="A0A4R8M286"/>
<keyword evidence="1" id="KW-1133">Transmembrane helix</keyword>
<dbReference type="InterPro" id="IPR038728">
    <property type="entry name" value="YkvI-like"/>
</dbReference>
<organism evidence="2 3">
    <name type="scientific">Aminivibrio pyruvatiphilus</name>
    <dbReference type="NCBI Taxonomy" id="1005740"/>
    <lineage>
        <taxon>Bacteria</taxon>
        <taxon>Thermotogati</taxon>
        <taxon>Synergistota</taxon>
        <taxon>Synergistia</taxon>
        <taxon>Synergistales</taxon>
        <taxon>Aminobacteriaceae</taxon>
        <taxon>Aminivibrio</taxon>
    </lineage>
</organism>
<feature type="transmembrane region" description="Helical" evidence="1">
    <location>
        <begin position="38"/>
        <end position="61"/>
    </location>
</feature>
<feature type="transmembrane region" description="Helical" evidence="1">
    <location>
        <begin position="93"/>
        <end position="114"/>
    </location>
</feature>
<accession>A0A4R8M286</accession>
<dbReference type="RefSeq" id="WP_133958349.1">
    <property type="nucleotide sequence ID" value="NZ_SORI01000016.1"/>
</dbReference>
<protein>
    <submittedName>
        <fullName evidence="2">Putative membrane protein YkvI</fullName>
    </submittedName>
</protein>
<feature type="transmembrane region" description="Helical" evidence="1">
    <location>
        <begin position="267"/>
        <end position="294"/>
    </location>
</feature>
<dbReference type="InterPro" id="IPR001734">
    <property type="entry name" value="Na/solute_symporter"/>
</dbReference>
<feature type="transmembrane region" description="Helical" evidence="1">
    <location>
        <begin position="227"/>
        <end position="247"/>
    </location>
</feature>
<reference evidence="2 3" key="1">
    <citation type="submission" date="2019-03" db="EMBL/GenBank/DDBJ databases">
        <title>Genomic Encyclopedia of Type Strains, Phase IV (KMG-IV): sequencing the most valuable type-strain genomes for metagenomic binning, comparative biology and taxonomic classification.</title>
        <authorList>
            <person name="Goeker M."/>
        </authorList>
    </citation>
    <scope>NUCLEOTIDE SEQUENCE [LARGE SCALE GENOMIC DNA]</scope>
    <source>
        <strain evidence="2 3">DSM 25964</strain>
    </source>
</reference>
<dbReference type="PANTHER" id="PTHR37814:SF1">
    <property type="entry name" value="MEMBRANE PROTEIN"/>
    <property type="match status" value="1"/>
</dbReference>
<evidence type="ECO:0000313" key="2">
    <source>
        <dbReference type="EMBL" id="TDY57082.1"/>
    </source>
</evidence>
<comment type="caution">
    <text evidence="2">The sequence shown here is derived from an EMBL/GenBank/DDBJ whole genome shotgun (WGS) entry which is preliminary data.</text>
</comment>
<feature type="transmembrane region" description="Helical" evidence="1">
    <location>
        <begin position="342"/>
        <end position="364"/>
    </location>
</feature>
<dbReference type="EMBL" id="SORI01000016">
    <property type="protein sequence ID" value="TDY57082.1"/>
    <property type="molecule type" value="Genomic_DNA"/>
</dbReference>
<dbReference type="PROSITE" id="PS50283">
    <property type="entry name" value="NA_SOLUT_SYMP_3"/>
    <property type="match status" value="1"/>
</dbReference>
<evidence type="ECO:0000313" key="3">
    <source>
        <dbReference type="Proteomes" id="UP000295066"/>
    </source>
</evidence>
<keyword evidence="1" id="KW-0812">Transmembrane</keyword>
<sequence length="373" mass="40417">MKSKSDMGILAVAFVWFTTHFGGGFASGRQLVDFFVSYGWYALITPVLSIAIVTAVLYYAWSFAAIYKTFDYRAWGNLYFKPFEAIFSNAYEVMYILILLIASAVAFATGGTVMKQILGTPYVMNTVIVAVFIFFLTIFGAEMVRRAASTMAIIIIAGMTIIYVGNLVTNFPKLIEVIRTAPSPKGFFEAFWASLKYAGFQTCAMGAYIAVADALKTREDARKTSVWGFLINAGVLWLATAGVLLHYPAILQESVPVLYVAAHGGGGAFGTAIVSLLIFLAVISTGVSLIFGGARRIVAFWGKTRGSSVAGDRKVNIIASLVYVLITWGIALFGLIPLIARGYGYMGTLSFPLLIIPVIFIGLLRSKDWGKGA</sequence>
<gene>
    <name evidence="2" type="ORF">C8D99_11658</name>
</gene>
<name>A0A4R8M286_9BACT</name>
<keyword evidence="1" id="KW-0472">Membrane</keyword>
<dbReference type="PANTHER" id="PTHR37814">
    <property type="entry name" value="CONSERVED MEMBRANE PROTEIN"/>
    <property type="match status" value="1"/>
</dbReference>
<dbReference type="OrthoDB" id="4005at2"/>
<evidence type="ECO:0000256" key="1">
    <source>
        <dbReference type="SAM" id="Phobius"/>
    </source>
</evidence>
<feature type="transmembrane region" description="Helical" evidence="1">
    <location>
        <begin position="151"/>
        <end position="171"/>
    </location>
</feature>
<dbReference type="GO" id="GO:0016020">
    <property type="term" value="C:membrane"/>
    <property type="evidence" value="ECO:0007669"/>
    <property type="project" value="InterPro"/>
</dbReference>
<feature type="transmembrane region" description="Helical" evidence="1">
    <location>
        <begin position="191"/>
        <end position="215"/>
    </location>
</feature>
<feature type="transmembrane region" description="Helical" evidence="1">
    <location>
        <begin position="315"/>
        <end position="336"/>
    </location>
</feature>
<keyword evidence="3" id="KW-1185">Reference proteome</keyword>
<proteinExistence type="predicted"/>